<evidence type="ECO:0000313" key="17">
    <source>
        <dbReference type="EMBL" id="CAI0374102.1"/>
    </source>
</evidence>
<evidence type="ECO:0000259" key="16">
    <source>
        <dbReference type="Pfam" id="PF01467"/>
    </source>
</evidence>
<comment type="caution">
    <text evidence="17">The sequence shown here is derived from an EMBL/GenBank/DDBJ whole genome shotgun (WGS) entry which is preliminary data.</text>
</comment>
<dbReference type="InterPro" id="IPR045094">
    <property type="entry name" value="NMNAT_euk"/>
</dbReference>
<evidence type="ECO:0000256" key="8">
    <source>
        <dbReference type="ARBA" id="ARBA00022723"/>
    </source>
</evidence>
<dbReference type="EC" id="2.7.7.18" evidence="15"/>
<evidence type="ECO:0000256" key="9">
    <source>
        <dbReference type="ARBA" id="ARBA00022741"/>
    </source>
</evidence>
<protein>
    <recommendedName>
        <fullName evidence="15">Nicotinamide-nucleotide adenylyltransferase</fullName>
        <ecNumber evidence="15">2.7.7.1</ecNumber>
        <ecNumber evidence="15">2.7.7.18</ecNumber>
    </recommendedName>
</protein>
<evidence type="ECO:0000256" key="2">
    <source>
        <dbReference type="ARBA" id="ARBA00004658"/>
    </source>
</evidence>
<evidence type="ECO:0000256" key="11">
    <source>
        <dbReference type="ARBA" id="ARBA00023027"/>
    </source>
</evidence>
<comment type="pathway">
    <text evidence="3">Cofactor biosynthesis; NAD(+) biosynthesis; deamido-NAD(+) from nicotinate D-ribonucleotide: step 1/1.</text>
</comment>
<comment type="catalytic activity">
    <reaction evidence="12 15">
        <text>nicotinate beta-D-ribonucleotide + ATP + H(+) = deamido-NAD(+) + diphosphate</text>
        <dbReference type="Rhea" id="RHEA:22860"/>
        <dbReference type="ChEBI" id="CHEBI:15378"/>
        <dbReference type="ChEBI" id="CHEBI:30616"/>
        <dbReference type="ChEBI" id="CHEBI:33019"/>
        <dbReference type="ChEBI" id="CHEBI:57502"/>
        <dbReference type="ChEBI" id="CHEBI:58437"/>
        <dbReference type="EC" id="2.7.7.18"/>
    </reaction>
</comment>
<dbReference type="InterPro" id="IPR014729">
    <property type="entry name" value="Rossmann-like_a/b/a_fold"/>
</dbReference>
<keyword evidence="6 15" id="KW-0808">Transferase</keyword>
<dbReference type="InterPro" id="IPR051182">
    <property type="entry name" value="Euk_NMN_adenylyltrnsfrase"/>
</dbReference>
<sequence length="296" mass="33596">EWLNALNKHSGESIRFLPKRKIYLLGSDLGFTFPFKSTAMEFPLPMDKVSVSTEYPSNFCSLTFLSSIWSLVWEDGKVSVVLVATGSFNPPTFMHLRMFELARDALQMEGYRVIAGYMSPVSDGYKKPGLIPAEHRLRMCNLACENSDFIMVDPWEANQSTYQRSLTVLKRIESVFIDQVRISGESLKVMLVCGADLLQSFSTPGVWIPDQVRTICRDYGIACIRREELDVNQIIAADEIMNQHKDNIKPVTETVPNMISSTRLRDCISRGLSIKYLTADSVISYIIEQHLYLGNR</sequence>
<dbReference type="NCBIfam" id="TIGR00482">
    <property type="entry name" value="nicotinate (nicotinamide) nucleotide adenylyltransferase"/>
    <property type="match status" value="1"/>
</dbReference>
<comment type="catalytic activity">
    <reaction evidence="13 15">
        <text>beta-nicotinamide D-ribonucleotide + ATP + H(+) = diphosphate + NAD(+)</text>
        <dbReference type="Rhea" id="RHEA:21360"/>
        <dbReference type="ChEBI" id="CHEBI:14649"/>
        <dbReference type="ChEBI" id="CHEBI:15378"/>
        <dbReference type="ChEBI" id="CHEBI:30616"/>
        <dbReference type="ChEBI" id="CHEBI:33019"/>
        <dbReference type="ChEBI" id="CHEBI:57540"/>
        <dbReference type="EC" id="2.7.7.1"/>
    </reaction>
</comment>
<keyword evidence="18" id="KW-1185">Reference proteome</keyword>
<dbReference type="Pfam" id="PF01467">
    <property type="entry name" value="CTP_transf_like"/>
    <property type="match status" value="1"/>
</dbReference>
<dbReference type="AlphaFoldDB" id="A0AAV0GMB9"/>
<evidence type="ECO:0000256" key="12">
    <source>
        <dbReference type="ARBA" id="ARBA00048721"/>
    </source>
</evidence>
<feature type="non-terminal residue" evidence="17">
    <location>
        <position position="1"/>
    </location>
</feature>
<dbReference type="Gene3D" id="3.40.50.620">
    <property type="entry name" value="HUPs"/>
    <property type="match status" value="1"/>
</dbReference>
<keyword evidence="9 15" id="KW-0547">Nucleotide-binding</keyword>
<keyword evidence="8" id="KW-0479">Metal-binding</keyword>
<dbReference type="EC" id="2.7.7.1" evidence="15"/>
<evidence type="ECO:0000256" key="13">
    <source>
        <dbReference type="ARBA" id="ARBA00049001"/>
    </source>
</evidence>
<comment type="cofactor">
    <cofactor evidence="1">
        <name>a divalent metal cation</name>
        <dbReference type="ChEBI" id="CHEBI:60240"/>
    </cofactor>
</comment>
<dbReference type="GO" id="GO:0046872">
    <property type="term" value="F:metal ion binding"/>
    <property type="evidence" value="ECO:0007669"/>
    <property type="project" value="UniProtKB-KW"/>
</dbReference>
<gene>
    <name evidence="17" type="ORF">LITE_LOCUS54</name>
</gene>
<dbReference type="FunFam" id="3.40.50.620:FF:000200">
    <property type="entry name" value="Nicotinamide-nucleotide adenylyltransferase"/>
    <property type="match status" value="1"/>
</dbReference>
<dbReference type="Proteomes" id="UP001154282">
    <property type="component" value="Unassembled WGS sequence"/>
</dbReference>
<proteinExistence type="inferred from homology"/>
<keyword evidence="11 15" id="KW-0520">NAD</keyword>
<dbReference type="GO" id="GO:0000309">
    <property type="term" value="F:nicotinamide-nucleotide adenylyltransferase activity"/>
    <property type="evidence" value="ECO:0007669"/>
    <property type="project" value="UniProtKB-EC"/>
</dbReference>
<organism evidence="17 18">
    <name type="scientific">Linum tenue</name>
    <dbReference type="NCBI Taxonomy" id="586396"/>
    <lineage>
        <taxon>Eukaryota</taxon>
        <taxon>Viridiplantae</taxon>
        <taxon>Streptophyta</taxon>
        <taxon>Embryophyta</taxon>
        <taxon>Tracheophyta</taxon>
        <taxon>Spermatophyta</taxon>
        <taxon>Magnoliopsida</taxon>
        <taxon>eudicotyledons</taxon>
        <taxon>Gunneridae</taxon>
        <taxon>Pentapetalae</taxon>
        <taxon>rosids</taxon>
        <taxon>fabids</taxon>
        <taxon>Malpighiales</taxon>
        <taxon>Linaceae</taxon>
        <taxon>Linum</taxon>
    </lineage>
</organism>
<evidence type="ECO:0000256" key="6">
    <source>
        <dbReference type="ARBA" id="ARBA00022679"/>
    </source>
</evidence>
<dbReference type="InterPro" id="IPR005248">
    <property type="entry name" value="NadD/NMNAT"/>
</dbReference>
<keyword evidence="7 15" id="KW-0548">Nucleotidyltransferase</keyword>
<dbReference type="EMBL" id="CAMGYJ010000002">
    <property type="protein sequence ID" value="CAI0374102.1"/>
    <property type="molecule type" value="Genomic_DNA"/>
</dbReference>
<evidence type="ECO:0000256" key="5">
    <source>
        <dbReference type="ARBA" id="ARBA00022642"/>
    </source>
</evidence>
<dbReference type="SUPFAM" id="SSF52374">
    <property type="entry name" value="Nucleotidylyl transferase"/>
    <property type="match status" value="1"/>
</dbReference>
<dbReference type="GO" id="GO:0005524">
    <property type="term" value="F:ATP binding"/>
    <property type="evidence" value="ECO:0007669"/>
    <property type="project" value="UniProtKB-KW"/>
</dbReference>
<dbReference type="PANTHER" id="PTHR12039">
    <property type="entry name" value="NICOTINAMIDE MONONUCLEOTIDE ADENYLYLTRANSFERASE"/>
    <property type="match status" value="1"/>
</dbReference>
<dbReference type="CDD" id="cd09286">
    <property type="entry name" value="NMNAT_Eukarya"/>
    <property type="match status" value="1"/>
</dbReference>
<dbReference type="PANTHER" id="PTHR12039:SF0">
    <property type="entry name" value="NICOTINAMIDE-NUCLEOTIDE ADENYLYLTRANSFERASE"/>
    <property type="match status" value="1"/>
</dbReference>
<dbReference type="GO" id="GO:0009435">
    <property type="term" value="P:NAD+ biosynthetic process"/>
    <property type="evidence" value="ECO:0007669"/>
    <property type="project" value="InterPro"/>
</dbReference>
<evidence type="ECO:0000256" key="1">
    <source>
        <dbReference type="ARBA" id="ARBA00001968"/>
    </source>
</evidence>
<evidence type="ECO:0000256" key="15">
    <source>
        <dbReference type="RuleBase" id="RU362021"/>
    </source>
</evidence>
<comment type="function">
    <text evidence="14">Catalyzes the formation of NAD(+) from nicotinamide mononucleotide (NMN) and ATP. Can also use the deamidated form; nicotinic acid mononucleotide (NaMN) as substrate.</text>
</comment>
<evidence type="ECO:0000256" key="14">
    <source>
        <dbReference type="ARBA" id="ARBA00054019"/>
    </source>
</evidence>
<accession>A0AAV0GMB9</accession>
<comment type="pathway">
    <text evidence="2 15">Cofactor biosynthesis; NAD(+) biosynthesis; NAD(+) from nicotinamide D-ribonucleotide: step 1/1.</text>
</comment>
<evidence type="ECO:0000256" key="7">
    <source>
        <dbReference type="ARBA" id="ARBA00022695"/>
    </source>
</evidence>
<dbReference type="GO" id="GO:0004515">
    <property type="term" value="F:nicotinate-nucleotide adenylyltransferase activity"/>
    <property type="evidence" value="ECO:0007669"/>
    <property type="project" value="UniProtKB-EC"/>
</dbReference>
<name>A0AAV0GMB9_9ROSI</name>
<evidence type="ECO:0000256" key="10">
    <source>
        <dbReference type="ARBA" id="ARBA00022840"/>
    </source>
</evidence>
<reference evidence="17" key="1">
    <citation type="submission" date="2022-08" db="EMBL/GenBank/DDBJ databases">
        <authorList>
            <person name="Gutierrez-Valencia J."/>
        </authorList>
    </citation>
    <scope>NUCLEOTIDE SEQUENCE</scope>
</reference>
<evidence type="ECO:0000313" key="18">
    <source>
        <dbReference type="Proteomes" id="UP001154282"/>
    </source>
</evidence>
<dbReference type="InterPro" id="IPR004821">
    <property type="entry name" value="Cyt_trans-like"/>
</dbReference>
<evidence type="ECO:0000256" key="3">
    <source>
        <dbReference type="ARBA" id="ARBA00005019"/>
    </source>
</evidence>
<comment type="similarity">
    <text evidence="4 15">Belongs to the eukaryotic NMN adenylyltransferase family.</text>
</comment>
<evidence type="ECO:0000256" key="4">
    <source>
        <dbReference type="ARBA" id="ARBA00007064"/>
    </source>
</evidence>
<keyword evidence="10 15" id="KW-0067">ATP-binding</keyword>
<keyword evidence="5 15" id="KW-0662">Pyridine nucleotide biosynthesis</keyword>
<feature type="domain" description="Cytidyltransferase-like" evidence="16">
    <location>
        <begin position="84"/>
        <end position="265"/>
    </location>
</feature>